<dbReference type="RefSeq" id="WP_183220046.1">
    <property type="nucleotide sequence ID" value="NZ_BMPW01000022.1"/>
</dbReference>
<protein>
    <submittedName>
        <fullName evidence="2">Uncharacterized protein</fullName>
    </submittedName>
</protein>
<evidence type="ECO:0000256" key="1">
    <source>
        <dbReference type="SAM" id="Phobius"/>
    </source>
</evidence>
<evidence type="ECO:0000313" key="3">
    <source>
        <dbReference type="Proteomes" id="UP000590749"/>
    </source>
</evidence>
<keyword evidence="3" id="KW-1185">Reference proteome</keyword>
<organism evidence="2 3">
    <name type="scientific">Actinoplanes campanulatus</name>
    <dbReference type="NCBI Taxonomy" id="113559"/>
    <lineage>
        <taxon>Bacteria</taxon>
        <taxon>Bacillati</taxon>
        <taxon>Actinomycetota</taxon>
        <taxon>Actinomycetes</taxon>
        <taxon>Micromonosporales</taxon>
        <taxon>Micromonosporaceae</taxon>
        <taxon>Actinoplanes</taxon>
    </lineage>
</organism>
<gene>
    <name evidence="2" type="ORF">FHR83_003058</name>
</gene>
<feature type="transmembrane region" description="Helical" evidence="1">
    <location>
        <begin position="20"/>
        <end position="40"/>
    </location>
</feature>
<dbReference type="AlphaFoldDB" id="A0A7W5FEI4"/>
<keyword evidence="1" id="KW-1133">Transmembrane helix</keyword>
<evidence type="ECO:0000313" key="2">
    <source>
        <dbReference type="EMBL" id="MBB3095395.1"/>
    </source>
</evidence>
<sequence>MRLLILSVLHEVLPWLPQLSVLVKFAAAALSLWAAVFALVKHHRCRCGCTRKH</sequence>
<proteinExistence type="predicted"/>
<dbReference type="EMBL" id="JACHXF010000005">
    <property type="protein sequence ID" value="MBB3095395.1"/>
    <property type="molecule type" value="Genomic_DNA"/>
</dbReference>
<keyword evidence="1" id="KW-0472">Membrane</keyword>
<reference evidence="2 3" key="1">
    <citation type="submission" date="2020-08" db="EMBL/GenBank/DDBJ databases">
        <title>Genomic Encyclopedia of Type Strains, Phase III (KMG-III): the genomes of soil and plant-associated and newly described type strains.</title>
        <authorList>
            <person name="Whitman W."/>
        </authorList>
    </citation>
    <scope>NUCLEOTIDE SEQUENCE [LARGE SCALE GENOMIC DNA]</scope>
    <source>
        <strain evidence="2 3">CECT 3287</strain>
    </source>
</reference>
<keyword evidence="1" id="KW-0812">Transmembrane</keyword>
<comment type="caution">
    <text evidence="2">The sequence shown here is derived from an EMBL/GenBank/DDBJ whole genome shotgun (WGS) entry which is preliminary data.</text>
</comment>
<dbReference type="Proteomes" id="UP000590749">
    <property type="component" value="Unassembled WGS sequence"/>
</dbReference>
<accession>A0A7W5FEI4</accession>
<name>A0A7W5FEI4_9ACTN</name>